<dbReference type="InterPro" id="IPR043129">
    <property type="entry name" value="ATPase_NBD"/>
</dbReference>
<dbReference type="GO" id="GO:0004594">
    <property type="term" value="F:pantothenate kinase activity"/>
    <property type="evidence" value="ECO:0007669"/>
    <property type="project" value="UniProtKB-UniRule"/>
</dbReference>
<feature type="binding site" evidence="16">
    <location>
        <position position="184"/>
    </location>
    <ligand>
        <name>substrate</name>
    </ligand>
</feature>
<reference evidence="17 18" key="1">
    <citation type="submission" date="2023-03" db="EMBL/GenBank/DDBJ databases">
        <title>YIM 152171 draft genome.</title>
        <authorList>
            <person name="Yang Z."/>
        </authorList>
    </citation>
    <scope>NUCLEOTIDE SEQUENCE [LARGE SCALE GENOMIC DNA]</scope>
    <source>
        <strain evidence="17 18">YIM 152171</strain>
    </source>
</reference>
<dbReference type="CDD" id="cd24015">
    <property type="entry name" value="ASKHA_NBD_PanK-III"/>
    <property type="match status" value="1"/>
</dbReference>
<evidence type="ECO:0000256" key="7">
    <source>
        <dbReference type="ARBA" id="ARBA00022490"/>
    </source>
</evidence>
<dbReference type="GO" id="GO:0046872">
    <property type="term" value="F:metal ion binding"/>
    <property type="evidence" value="ECO:0007669"/>
    <property type="project" value="UniProtKB-KW"/>
</dbReference>
<evidence type="ECO:0000256" key="14">
    <source>
        <dbReference type="ARBA" id="ARBA00038036"/>
    </source>
</evidence>
<evidence type="ECO:0000256" key="3">
    <source>
        <dbReference type="ARBA" id="ARBA00004496"/>
    </source>
</evidence>
<keyword evidence="18" id="KW-1185">Reference proteome</keyword>
<evidence type="ECO:0000256" key="8">
    <source>
        <dbReference type="ARBA" id="ARBA00022679"/>
    </source>
</evidence>
<evidence type="ECO:0000256" key="2">
    <source>
        <dbReference type="ARBA" id="ARBA00001958"/>
    </source>
</evidence>
<evidence type="ECO:0000256" key="11">
    <source>
        <dbReference type="ARBA" id="ARBA00022840"/>
    </source>
</evidence>
<dbReference type="AlphaFoldDB" id="A0AAP3V0Z4"/>
<keyword evidence="11 16" id="KW-0067">ATP-binding</keyword>
<dbReference type="NCBIfam" id="NF009848">
    <property type="entry name" value="PRK13318.1-6"/>
    <property type="match status" value="1"/>
</dbReference>
<comment type="subunit">
    <text evidence="5 16">Homodimer.</text>
</comment>
<dbReference type="NCBIfam" id="TIGR00671">
    <property type="entry name" value="baf"/>
    <property type="match status" value="1"/>
</dbReference>
<dbReference type="NCBIfam" id="NF009844">
    <property type="entry name" value="PRK13318.1-2"/>
    <property type="match status" value="1"/>
</dbReference>
<dbReference type="GO" id="GO:0005737">
    <property type="term" value="C:cytoplasm"/>
    <property type="evidence" value="ECO:0007669"/>
    <property type="project" value="UniProtKB-SubCell"/>
</dbReference>
<proteinExistence type="inferred from homology"/>
<dbReference type="EMBL" id="JARGEQ010000051">
    <property type="protein sequence ID" value="MDF1585968.1"/>
    <property type="molecule type" value="Genomic_DNA"/>
</dbReference>
<evidence type="ECO:0000256" key="13">
    <source>
        <dbReference type="ARBA" id="ARBA00022993"/>
    </source>
</evidence>
<feature type="binding site" evidence="16">
    <location>
        <position position="129"/>
    </location>
    <ligand>
        <name>K(+)</name>
        <dbReference type="ChEBI" id="CHEBI:29103"/>
    </ligand>
</feature>
<dbReference type="RefSeq" id="WP_327788383.1">
    <property type="nucleotide sequence ID" value="NZ_JARGEQ010000051.1"/>
</dbReference>
<comment type="catalytic activity">
    <reaction evidence="1 16">
        <text>(R)-pantothenate + ATP = (R)-4'-phosphopantothenate + ADP + H(+)</text>
        <dbReference type="Rhea" id="RHEA:16373"/>
        <dbReference type="ChEBI" id="CHEBI:10986"/>
        <dbReference type="ChEBI" id="CHEBI:15378"/>
        <dbReference type="ChEBI" id="CHEBI:29032"/>
        <dbReference type="ChEBI" id="CHEBI:30616"/>
        <dbReference type="ChEBI" id="CHEBI:456216"/>
        <dbReference type="EC" id="2.7.1.33"/>
    </reaction>
</comment>
<keyword evidence="8 16" id="KW-0808">Transferase</keyword>
<keyword evidence="16" id="KW-0479">Metal-binding</keyword>
<evidence type="ECO:0000256" key="16">
    <source>
        <dbReference type="HAMAP-Rule" id="MF_01274"/>
    </source>
</evidence>
<dbReference type="NCBIfam" id="NF009855">
    <property type="entry name" value="PRK13321.1"/>
    <property type="match status" value="1"/>
</dbReference>
<evidence type="ECO:0000313" key="18">
    <source>
        <dbReference type="Proteomes" id="UP001301140"/>
    </source>
</evidence>
<dbReference type="SUPFAM" id="SSF53067">
    <property type="entry name" value="Actin-like ATPase domain"/>
    <property type="match status" value="2"/>
</dbReference>
<comment type="cofactor">
    <cofactor evidence="16">
        <name>NH4(+)</name>
        <dbReference type="ChEBI" id="CHEBI:28938"/>
    </cofactor>
    <cofactor evidence="16">
        <name>K(+)</name>
        <dbReference type="ChEBI" id="CHEBI:29103"/>
    </cofactor>
    <text evidence="16">A monovalent cation. Ammonium or potassium.</text>
</comment>
<evidence type="ECO:0000256" key="15">
    <source>
        <dbReference type="ARBA" id="ARBA00040883"/>
    </source>
</evidence>
<dbReference type="PANTHER" id="PTHR34265:SF1">
    <property type="entry name" value="TYPE III PANTOTHENATE KINASE"/>
    <property type="match status" value="1"/>
</dbReference>
<comment type="pathway">
    <text evidence="4 16">Cofactor biosynthesis; coenzyme A biosynthesis; CoA from (R)-pantothenate: step 1/5.</text>
</comment>
<dbReference type="Pfam" id="PF03309">
    <property type="entry name" value="Pan_kinase"/>
    <property type="match status" value="1"/>
</dbReference>
<dbReference type="Gene3D" id="3.30.420.40">
    <property type="match status" value="2"/>
</dbReference>
<evidence type="ECO:0000313" key="17">
    <source>
        <dbReference type="EMBL" id="MDF1585968.1"/>
    </source>
</evidence>
<evidence type="ECO:0000256" key="4">
    <source>
        <dbReference type="ARBA" id="ARBA00005225"/>
    </source>
</evidence>
<comment type="caution">
    <text evidence="17">The sequence shown here is derived from an EMBL/GenBank/DDBJ whole genome shotgun (WGS) entry which is preliminary data.</text>
</comment>
<comment type="caution">
    <text evidence="16">Lacks conserved residue(s) required for the propagation of feature annotation.</text>
</comment>
<gene>
    <name evidence="16" type="primary">coaX</name>
    <name evidence="17" type="ORF">PZ740_06165</name>
</gene>
<protein>
    <recommendedName>
        <fullName evidence="15 16">Type III pantothenate kinase</fullName>
        <ecNumber evidence="6 16">2.7.1.33</ecNumber>
    </recommendedName>
    <alternativeName>
        <fullName evidence="16">PanK-III</fullName>
    </alternativeName>
    <alternativeName>
        <fullName evidence="16">Pantothenic acid kinase</fullName>
    </alternativeName>
</protein>
<comment type="similarity">
    <text evidence="14 16">Belongs to the type III pantothenate kinase family.</text>
</comment>
<keyword evidence="12 16" id="KW-0630">Potassium</keyword>
<comment type="function">
    <text evidence="16">Catalyzes the phosphorylation of pantothenate (Pan), the first step in CoA biosynthesis.</text>
</comment>
<dbReference type="PANTHER" id="PTHR34265">
    <property type="entry name" value="TYPE III PANTOTHENATE KINASE"/>
    <property type="match status" value="1"/>
</dbReference>
<feature type="binding site" evidence="16">
    <location>
        <position position="132"/>
    </location>
    <ligand>
        <name>ATP</name>
        <dbReference type="ChEBI" id="CHEBI:30616"/>
    </ligand>
</feature>
<dbReference type="InterPro" id="IPR004619">
    <property type="entry name" value="Type_III_PanK"/>
</dbReference>
<evidence type="ECO:0000256" key="5">
    <source>
        <dbReference type="ARBA" id="ARBA00011738"/>
    </source>
</evidence>
<dbReference type="GO" id="GO:0005524">
    <property type="term" value="F:ATP binding"/>
    <property type="evidence" value="ECO:0007669"/>
    <property type="project" value="UniProtKB-UniRule"/>
</dbReference>
<evidence type="ECO:0000256" key="6">
    <source>
        <dbReference type="ARBA" id="ARBA00012102"/>
    </source>
</evidence>
<keyword evidence="13 16" id="KW-0173">Coenzyme A biosynthesis</keyword>
<dbReference type="EC" id="2.7.1.33" evidence="6 16"/>
<keyword evidence="7 16" id="KW-0963">Cytoplasm</keyword>
<comment type="subcellular location">
    <subcellularLocation>
        <location evidence="3 16">Cytoplasm</location>
    </subcellularLocation>
</comment>
<name>A0AAP3V0Z4_9PROT</name>
<dbReference type="GO" id="GO:0015937">
    <property type="term" value="P:coenzyme A biosynthetic process"/>
    <property type="evidence" value="ECO:0007669"/>
    <property type="project" value="UniProtKB-UniRule"/>
</dbReference>
<feature type="active site" description="Proton acceptor" evidence="16">
    <location>
        <position position="109"/>
    </location>
</feature>
<evidence type="ECO:0000256" key="9">
    <source>
        <dbReference type="ARBA" id="ARBA00022741"/>
    </source>
</evidence>
<feature type="binding site" evidence="16">
    <location>
        <begin position="6"/>
        <end position="13"/>
    </location>
    <ligand>
        <name>ATP</name>
        <dbReference type="ChEBI" id="CHEBI:30616"/>
    </ligand>
</feature>
<comment type="cofactor">
    <cofactor evidence="2">
        <name>K(+)</name>
        <dbReference type="ChEBI" id="CHEBI:29103"/>
    </cofactor>
</comment>
<keyword evidence="10 16" id="KW-0418">Kinase</keyword>
<feature type="binding site" evidence="16">
    <location>
        <begin position="107"/>
        <end position="110"/>
    </location>
    <ligand>
        <name>substrate</name>
    </ligand>
</feature>
<keyword evidence="9 16" id="KW-0547">Nucleotide-binding</keyword>
<sequence>MLLAIDVGNTNTVFALYRGGQRMGQWRLSTNRERTAEEYAAALIQLMTLRALDHRQVEAVIISSVVPQAVVPLRWMSREFFARKAFVVGEDLDFPLPIRLPDPKEVGADRVVNAVAALKRYIPPLIIVDFGTATTFDVVDEDGAYAGGAIAPGIGLSIEALHRAAARLPRIAVEPPETVIGRSTVGAMQSGIFWGYVGLIEGLVERIQKEYGKPMTTIATGGLAPLFVKRCTALQHLDHDLTMAGLLEIYELNQALILAGREQTA</sequence>
<dbReference type="HAMAP" id="MF_01274">
    <property type="entry name" value="Pantothen_kinase_3"/>
    <property type="match status" value="1"/>
</dbReference>
<evidence type="ECO:0000256" key="12">
    <source>
        <dbReference type="ARBA" id="ARBA00022958"/>
    </source>
</evidence>
<accession>A0AAP3V0Z4</accession>
<organism evidence="17 18">
    <name type="scientific">Marinimicrococcus flavescens</name>
    <dbReference type="NCBI Taxonomy" id="3031815"/>
    <lineage>
        <taxon>Bacteria</taxon>
        <taxon>Pseudomonadati</taxon>
        <taxon>Pseudomonadota</taxon>
        <taxon>Alphaproteobacteria</taxon>
        <taxon>Geminicoccales</taxon>
        <taxon>Geminicoccaceae</taxon>
        <taxon>Marinimicrococcus</taxon>
    </lineage>
</organism>
<evidence type="ECO:0000256" key="1">
    <source>
        <dbReference type="ARBA" id="ARBA00001206"/>
    </source>
</evidence>
<evidence type="ECO:0000256" key="10">
    <source>
        <dbReference type="ARBA" id="ARBA00022777"/>
    </source>
</evidence>
<dbReference type="Proteomes" id="UP001301140">
    <property type="component" value="Unassembled WGS sequence"/>
</dbReference>